<dbReference type="Proteomes" id="UP000053748">
    <property type="component" value="Unassembled WGS sequence"/>
</dbReference>
<reference evidence="2" key="1">
    <citation type="submission" date="2017-12" db="EMBL/GenBank/DDBJ databases">
        <title>FDA dAtabase for Regulatory Grade micrObial Sequences (FDA-ARGOS): Supporting development and validation of Infectious Disease Dx tests.</title>
        <authorList>
            <person name="Hoffmann M."/>
            <person name="Allard M."/>
            <person name="Evans P."/>
            <person name="Brown E."/>
            <person name="Tallon L.J."/>
            <person name="Sadzewicz L."/>
            <person name="Sengamalay N."/>
            <person name="Ott S."/>
            <person name="Godinez A."/>
            <person name="Nagaraj S."/>
            <person name="Vavikolanu K."/>
            <person name="Aluvathingal J."/>
            <person name="Nadendla S."/>
            <person name="Hobson J."/>
            <person name="Sichtig H."/>
        </authorList>
    </citation>
    <scope>NUCLEOTIDE SEQUENCE [LARGE SCALE GENOMIC DNA]</scope>
    <source>
        <strain evidence="2">FDAARGOS_113</strain>
    </source>
</reference>
<feature type="signal peptide" evidence="1">
    <location>
        <begin position="1"/>
        <end position="17"/>
    </location>
</feature>
<evidence type="ECO:0000313" key="3">
    <source>
        <dbReference type="Proteomes" id="UP000053748"/>
    </source>
</evidence>
<accession>A0A2J9VJ64</accession>
<dbReference type="RefSeq" id="WP_000780071.1">
    <property type="nucleotide sequence ID" value="NZ_CAWMSS010000002.1"/>
</dbReference>
<keyword evidence="1" id="KW-0732">Signal</keyword>
<proteinExistence type="predicted"/>
<comment type="caution">
    <text evidence="2">The sequence shown here is derived from an EMBL/GenBank/DDBJ whole genome shotgun (WGS) entry which is preliminary data.</text>
</comment>
<feature type="chain" id="PRO_5014466541" description="DUF1496 domain-containing protein" evidence="1">
    <location>
        <begin position="18"/>
        <end position="123"/>
    </location>
</feature>
<sequence>MKLVLFIALIFSTYLQADSSIKVVKTKTSSKATCETVEYKLWKTHFVADEICKYSSSKCINNAEENIPVVCDSPKVSLCYEERRWLKSEDFVGLSSKVAGKGNVTKFNLSNGIRNQQFCVFHK</sequence>
<dbReference type="OrthoDB" id="7143076at2"/>
<evidence type="ECO:0000256" key="1">
    <source>
        <dbReference type="SAM" id="SignalP"/>
    </source>
</evidence>
<gene>
    <name evidence="2" type="ORF">AL544_002460</name>
</gene>
<organism evidence="2 3">
    <name type="scientific">Vibrio mimicus</name>
    <dbReference type="NCBI Taxonomy" id="674"/>
    <lineage>
        <taxon>Bacteria</taxon>
        <taxon>Pseudomonadati</taxon>
        <taxon>Pseudomonadota</taxon>
        <taxon>Gammaproteobacteria</taxon>
        <taxon>Vibrionales</taxon>
        <taxon>Vibrionaceae</taxon>
        <taxon>Vibrio</taxon>
    </lineage>
</organism>
<dbReference type="EMBL" id="LOSJ02000001">
    <property type="protein sequence ID" value="PNM63836.1"/>
    <property type="molecule type" value="Genomic_DNA"/>
</dbReference>
<name>A0A2J9VJ64_VIBMI</name>
<evidence type="ECO:0000313" key="2">
    <source>
        <dbReference type="EMBL" id="PNM63836.1"/>
    </source>
</evidence>
<evidence type="ECO:0008006" key="4">
    <source>
        <dbReference type="Google" id="ProtNLM"/>
    </source>
</evidence>
<dbReference type="AlphaFoldDB" id="A0A2J9VJ64"/>
<protein>
    <recommendedName>
        <fullName evidence="4">DUF1496 domain-containing protein</fullName>
    </recommendedName>
</protein>
<keyword evidence="3" id="KW-1185">Reference proteome</keyword>